<feature type="region of interest" description="Disordered" evidence="1">
    <location>
        <begin position="453"/>
        <end position="481"/>
    </location>
</feature>
<accession>A0A3M7KXP7</accession>
<feature type="region of interest" description="Disordered" evidence="1">
    <location>
        <begin position="323"/>
        <end position="376"/>
    </location>
</feature>
<dbReference type="AlphaFoldDB" id="A0A3M7KXP7"/>
<sequence length="481" mass="50021">MGVILRAVSQSSVAFAKRLFAATGLPPSQASGLSLPPDLLQAACRHLQVESVLELQDLLSCAVLSEVVYKVVDMKPAEVLECIQDLTATLPPGLCKLRAVQWALPHVQHRFMLAESDSAMYLAFMGTKMASDFMTNVNLWQEEMQLDPAAWAPAKPLSQGAERGEALPAQEGGGPAPPLVHRGFLNRARSVPVEAIYAEAEARGKRLVLCGHSLGGAVAALCTVSLLARLPRAAHAGVSCYGFATPAVANGVLADICREAGWDNRIRNYLMPEDPIPRLLSWRAGSGAGRPEGASTAGEPPPPSEGLANNIAVGAERFSSLPGLGPLSARPGRVAEEASGAGARSRTGGPAAPPDSAEEAASSSAARGQQLKDRFSAAATPPIRVVARTAGAAARYLAAPLGAAAHRGVAGRRARLCGWHRPGAGFEPPGGWVCCVESDLVETTVELTLVTGNEPSPAVFPSRKGGADAGRPRVVPPRSSL</sequence>
<feature type="region of interest" description="Disordered" evidence="1">
    <location>
        <begin position="281"/>
        <end position="308"/>
    </location>
</feature>
<proteinExistence type="predicted"/>
<comment type="caution">
    <text evidence="3">The sequence shown here is derived from an EMBL/GenBank/DDBJ whole genome shotgun (WGS) entry which is preliminary data.</text>
</comment>
<evidence type="ECO:0000259" key="2">
    <source>
        <dbReference type="Pfam" id="PF01764"/>
    </source>
</evidence>
<feature type="domain" description="Fungal lipase-type" evidence="2">
    <location>
        <begin position="122"/>
        <end position="280"/>
    </location>
</feature>
<dbReference type="Gene3D" id="3.40.50.1820">
    <property type="entry name" value="alpha/beta hydrolase"/>
    <property type="match status" value="1"/>
</dbReference>
<dbReference type="PANTHER" id="PTHR47523">
    <property type="entry name" value="F21O3.11 PROTEIN"/>
    <property type="match status" value="1"/>
</dbReference>
<dbReference type="SUPFAM" id="SSF53474">
    <property type="entry name" value="alpha/beta-Hydrolases"/>
    <property type="match status" value="1"/>
</dbReference>
<name>A0A3M7KXP7_AUXPR</name>
<dbReference type="CDD" id="cd00519">
    <property type="entry name" value="Lipase_3"/>
    <property type="match status" value="1"/>
</dbReference>
<dbReference type="PANTHER" id="PTHR47523:SF1">
    <property type="entry name" value="F21O3.11 PROTEIN"/>
    <property type="match status" value="1"/>
</dbReference>
<organism evidence="3 4">
    <name type="scientific">Auxenochlorella protothecoides</name>
    <name type="common">Green microalga</name>
    <name type="synonym">Chlorella protothecoides</name>
    <dbReference type="NCBI Taxonomy" id="3075"/>
    <lineage>
        <taxon>Eukaryota</taxon>
        <taxon>Viridiplantae</taxon>
        <taxon>Chlorophyta</taxon>
        <taxon>core chlorophytes</taxon>
        <taxon>Trebouxiophyceae</taxon>
        <taxon>Chlorellales</taxon>
        <taxon>Chlorellaceae</taxon>
        <taxon>Auxenochlorella</taxon>
    </lineage>
</organism>
<evidence type="ECO:0000313" key="3">
    <source>
        <dbReference type="EMBL" id="RMZ55283.1"/>
    </source>
</evidence>
<reference evidence="4" key="1">
    <citation type="journal article" date="2018" name="Algal Res.">
        <title>Characterization of plant carbon substrate utilization by Auxenochlorella protothecoides.</title>
        <authorList>
            <person name="Vogler B.W."/>
            <person name="Starkenburg S.R."/>
            <person name="Sudasinghe N."/>
            <person name="Schambach J.Y."/>
            <person name="Rollin J.A."/>
            <person name="Pattathil S."/>
            <person name="Barry A.N."/>
        </authorList>
    </citation>
    <scope>NUCLEOTIDE SEQUENCE [LARGE SCALE GENOMIC DNA]</scope>
    <source>
        <strain evidence="4">UTEX 25</strain>
    </source>
</reference>
<dbReference type="InterPro" id="IPR002921">
    <property type="entry name" value="Fungal_lipase-type"/>
</dbReference>
<dbReference type="InterPro" id="IPR029058">
    <property type="entry name" value="AB_hydrolase_fold"/>
</dbReference>
<dbReference type="GO" id="GO:0006629">
    <property type="term" value="P:lipid metabolic process"/>
    <property type="evidence" value="ECO:0007669"/>
    <property type="project" value="InterPro"/>
</dbReference>
<evidence type="ECO:0000256" key="1">
    <source>
        <dbReference type="SAM" id="MobiDB-lite"/>
    </source>
</evidence>
<dbReference type="Pfam" id="PF01764">
    <property type="entry name" value="Lipase_3"/>
    <property type="match status" value="1"/>
</dbReference>
<protein>
    <recommendedName>
        <fullName evidence="2">Fungal lipase-type domain-containing protein</fullName>
    </recommendedName>
</protein>
<gene>
    <name evidence="3" type="ORF">APUTEX25_005561</name>
</gene>
<dbReference type="Proteomes" id="UP000279271">
    <property type="component" value="Unassembled WGS sequence"/>
</dbReference>
<evidence type="ECO:0000313" key="4">
    <source>
        <dbReference type="Proteomes" id="UP000279271"/>
    </source>
</evidence>
<feature type="compositionally biased region" description="Low complexity" evidence="1">
    <location>
        <begin position="338"/>
        <end position="350"/>
    </location>
</feature>
<dbReference type="EMBL" id="QOKY01000169">
    <property type="protein sequence ID" value="RMZ55283.1"/>
    <property type="molecule type" value="Genomic_DNA"/>
</dbReference>